<dbReference type="Proteomes" id="UP000626244">
    <property type="component" value="Unassembled WGS sequence"/>
</dbReference>
<dbReference type="GO" id="GO:0000155">
    <property type="term" value="F:phosphorelay sensor kinase activity"/>
    <property type="evidence" value="ECO:0007669"/>
    <property type="project" value="InterPro"/>
</dbReference>
<comment type="catalytic activity">
    <reaction evidence="1">
        <text>ATP + protein L-histidine = ADP + protein N-phospho-L-histidine.</text>
        <dbReference type="EC" id="2.7.13.3"/>
    </reaction>
</comment>
<dbReference type="EC" id="2.7.13.3" evidence="2"/>
<dbReference type="AlphaFoldDB" id="A0A8J3AM86"/>
<dbReference type="Pfam" id="PF02518">
    <property type="entry name" value="HATPase_c"/>
    <property type="match status" value="1"/>
</dbReference>
<dbReference type="OrthoDB" id="9795828at2"/>
<protein>
    <recommendedName>
        <fullName evidence="2">histidine kinase</fullName>
        <ecNumber evidence="2">2.7.13.3</ecNumber>
    </recommendedName>
</protein>
<dbReference type="EMBL" id="BMHB01000002">
    <property type="protein sequence ID" value="GGI16313.1"/>
    <property type="molecule type" value="Genomic_DNA"/>
</dbReference>
<keyword evidence="4 7" id="KW-0418">Kinase</keyword>
<dbReference type="Gene3D" id="1.20.5.1930">
    <property type="match status" value="1"/>
</dbReference>
<sequence>MRKKSFLLELQVLKEIAEILNEGTDLHSTLDCALAKLIQITGLETGWIFLIDKNGSYELVASHELPPALTNEEVKPMCCGDCWCVSKYVQGRLNKASNIMECKRLEESVIHNWGDTNGVTHHATVPLQAGEESFGLLNVAASNKLQFDQEELDLLGAVALQIGTAIKRIQLTEKVKEIQVIEERNRLAKDLHDSVSQLLFSINVTAKAGGNVSDNKKVKDTFHHIQQIAQEAQAEMKALIWQLRPQGIEKGIVSALINYGEMLGLKVHSQVKGVSVLPSKIEETLWRVGQEAFNNCRKHSGQTDIYLQLSSNGKNIKMVVEDRGAGFVCPENVSIPTLGLKSMRERVEVLEGSFIVESEINKGTKIIINIPF</sequence>
<feature type="domain" description="GAF" evidence="6">
    <location>
        <begin position="25"/>
        <end position="176"/>
    </location>
</feature>
<accession>A0A8J3AM86</accession>
<evidence type="ECO:0000313" key="8">
    <source>
        <dbReference type="Proteomes" id="UP000626244"/>
    </source>
</evidence>
<dbReference type="SMART" id="SM00065">
    <property type="entry name" value="GAF"/>
    <property type="match status" value="1"/>
</dbReference>
<evidence type="ECO:0000256" key="1">
    <source>
        <dbReference type="ARBA" id="ARBA00000085"/>
    </source>
</evidence>
<dbReference type="Gene3D" id="3.30.450.40">
    <property type="match status" value="1"/>
</dbReference>
<dbReference type="GO" id="GO:0016020">
    <property type="term" value="C:membrane"/>
    <property type="evidence" value="ECO:0007669"/>
    <property type="project" value="InterPro"/>
</dbReference>
<dbReference type="InterPro" id="IPR003594">
    <property type="entry name" value="HATPase_dom"/>
</dbReference>
<dbReference type="InterPro" id="IPR029016">
    <property type="entry name" value="GAF-like_dom_sf"/>
</dbReference>
<dbReference type="SUPFAM" id="SSF55781">
    <property type="entry name" value="GAF domain-like"/>
    <property type="match status" value="1"/>
</dbReference>
<dbReference type="InterPro" id="IPR011712">
    <property type="entry name" value="Sig_transdc_His_kin_sub3_dim/P"/>
</dbReference>
<keyword evidence="3" id="KW-0808">Transferase</keyword>
<dbReference type="PANTHER" id="PTHR24421:SF40">
    <property type="entry name" value="SENSOR HISTIDINE KINASE YHCY"/>
    <property type="match status" value="1"/>
</dbReference>
<evidence type="ECO:0000256" key="5">
    <source>
        <dbReference type="ARBA" id="ARBA00023012"/>
    </source>
</evidence>
<keyword evidence="8" id="KW-1185">Reference proteome</keyword>
<dbReference type="InterPro" id="IPR036890">
    <property type="entry name" value="HATPase_C_sf"/>
</dbReference>
<keyword evidence="5" id="KW-0902">Two-component regulatory system</keyword>
<dbReference type="RefSeq" id="WP_088000913.1">
    <property type="nucleotide sequence ID" value="NZ_BMHB01000002.1"/>
</dbReference>
<dbReference type="InterPro" id="IPR003018">
    <property type="entry name" value="GAF"/>
</dbReference>
<evidence type="ECO:0000256" key="4">
    <source>
        <dbReference type="ARBA" id="ARBA00022777"/>
    </source>
</evidence>
<dbReference type="Gene3D" id="3.30.565.10">
    <property type="entry name" value="Histidine kinase-like ATPase, C-terminal domain"/>
    <property type="match status" value="1"/>
</dbReference>
<gene>
    <name evidence="7" type="primary">yhcY</name>
    <name evidence="7" type="ORF">GCM10007380_32340</name>
</gene>
<evidence type="ECO:0000259" key="6">
    <source>
        <dbReference type="SMART" id="SM00065"/>
    </source>
</evidence>
<name>A0A8J3AM86_9BACI</name>
<evidence type="ECO:0000256" key="3">
    <source>
        <dbReference type="ARBA" id="ARBA00022679"/>
    </source>
</evidence>
<dbReference type="InterPro" id="IPR050482">
    <property type="entry name" value="Sensor_HK_TwoCompSys"/>
</dbReference>
<evidence type="ECO:0000313" key="7">
    <source>
        <dbReference type="EMBL" id="GGI16313.1"/>
    </source>
</evidence>
<dbReference type="GO" id="GO:0046983">
    <property type="term" value="F:protein dimerization activity"/>
    <property type="evidence" value="ECO:0007669"/>
    <property type="project" value="InterPro"/>
</dbReference>
<proteinExistence type="predicted"/>
<evidence type="ECO:0000256" key="2">
    <source>
        <dbReference type="ARBA" id="ARBA00012438"/>
    </source>
</evidence>
<dbReference type="CDD" id="cd16917">
    <property type="entry name" value="HATPase_UhpB-NarQ-NarX-like"/>
    <property type="match status" value="1"/>
</dbReference>
<reference evidence="8" key="1">
    <citation type="journal article" date="2019" name="Int. J. Syst. Evol. Microbiol.">
        <title>The Global Catalogue of Microorganisms (GCM) 10K type strain sequencing project: providing services to taxonomists for standard genome sequencing and annotation.</title>
        <authorList>
            <consortium name="The Broad Institute Genomics Platform"/>
            <consortium name="The Broad Institute Genome Sequencing Center for Infectious Disease"/>
            <person name="Wu L."/>
            <person name="Ma J."/>
        </authorList>
    </citation>
    <scope>NUCLEOTIDE SEQUENCE [LARGE SCALE GENOMIC DNA]</scope>
    <source>
        <strain evidence="8">CGMCC 1.14993</strain>
    </source>
</reference>
<organism evidence="7 8">
    <name type="scientific">Gottfriedia solisilvae</name>
    <dbReference type="NCBI Taxonomy" id="1516104"/>
    <lineage>
        <taxon>Bacteria</taxon>
        <taxon>Bacillati</taxon>
        <taxon>Bacillota</taxon>
        <taxon>Bacilli</taxon>
        <taxon>Bacillales</taxon>
        <taxon>Bacillaceae</taxon>
        <taxon>Gottfriedia</taxon>
    </lineage>
</organism>
<dbReference type="Pfam" id="PF07730">
    <property type="entry name" value="HisKA_3"/>
    <property type="match status" value="1"/>
</dbReference>
<dbReference type="Pfam" id="PF13185">
    <property type="entry name" value="GAF_2"/>
    <property type="match status" value="1"/>
</dbReference>
<comment type="caution">
    <text evidence="7">The sequence shown here is derived from an EMBL/GenBank/DDBJ whole genome shotgun (WGS) entry which is preliminary data.</text>
</comment>
<dbReference type="SUPFAM" id="SSF55874">
    <property type="entry name" value="ATPase domain of HSP90 chaperone/DNA topoisomerase II/histidine kinase"/>
    <property type="match status" value="1"/>
</dbReference>
<dbReference type="PANTHER" id="PTHR24421">
    <property type="entry name" value="NITRATE/NITRITE SENSOR PROTEIN NARX-RELATED"/>
    <property type="match status" value="1"/>
</dbReference>